<reference evidence="1" key="1">
    <citation type="submission" date="2020-08" db="EMBL/GenBank/DDBJ databases">
        <title>Genomic Encyclopedia of Type Strains, Phase IV (KMG-IV): sequencing the most valuable type-strain genomes for metagenomic binning, comparative biology and taxonomic classification.</title>
        <authorList>
            <person name="Goeker M."/>
        </authorList>
    </citation>
    <scope>NUCLEOTIDE SEQUENCE [LARGE SCALE GENOMIC DNA]</scope>
    <source>
        <strain evidence="1">DSM 105720</strain>
    </source>
</reference>
<proteinExistence type="predicted"/>
<dbReference type="EMBL" id="JACIER010000021">
    <property type="protein sequence ID" value="MBB4046008.1"/>
    <property type="molecule type" value="Genomic_DNA"/>
</dbReference>
<keyword evidence="2" id="KW-1185">Reference proteome</keyword>
<dbReference type="Proteomes" id="UP000560658">
    <property type="component" value="Unassembled WGS sequence"/>
</dbReference>
<comment type="caution">
    <text evidence="1">The sequence shown here is derived from an EMBL/GenBank/DDBJ whole genome shotgun (WGS) entry which is preliminary data.</text>
</comment>
<protein>
    <submittedName>
        <fullName evidence="1">Uncharacterized protein</fullName>
    </submittedName>
</protein>
<dbReference type="AlphaFoldDB" id="A0A840D6B8"/>
<evidence type="ECO:0000313" key="2">
    <source>
        <dbReference type="Proteomes" id="UP000560658"/>
    </source>
</evidence>
<name>A0A840D6B8_9BACE</name>
<gene>
    <name evidence="1" type="ORF">GGR06_003834</name>
</gene>
<sequence length="355" mass="41249">MKRLNQIRTILLGVIYCCAMTSLSAKERDIQALLTTLECSASQNSSYIELVDHVIDNDAQTSVVRMMEHSLFRDLNLYMELHLNWREGQIVSGVMKKKLNESKLIITYQKGLLNSVIVPGSSFGKRMLEYNDKEQVVKVVQVEKPGSETERFYEIKYNEAYQISQILSVLSHPQKKKRALFSDKTFYRNGNECKTDLTMYSGIETRKFKQKVYKVEKGSFQVIFADRKYITTVERDKKESWTTEATYNERNQKVRLIDTNKNSQRTALNVIDNEYAEDLLIKSTTQTYVNDAFVTNWVQLFYKPDASSHKYIPLDKDDICTQGYSEDGELIHEMTSSKLRAKKDGVWGAWTYRRA</sequence>
<dbReference type="RefSeq" id="WP_148298430.1">
    <property type="nucleotide sequence ID" value="NZ_JACIER010000021.1"/>
</dbReference>
<evidence type="ECO:0000313" key="1">
    <source>
        <dbReference type="EMBL" id="MBB4046008.1"/>
    </source>
</evidence>
<organism evidence="1 2">
    <name type="scientific">Bacteroides reticulotermitis</name>
    <dbReference type="NCBI Taxonomy" id="1133319"/>
    <lineage>
        <taxon>Bacteria</taxon>
        <taxon>Pseudomonadati</taxon>
        <taxon>Bacteroidota</taxon>
        <taxon>Bacteroidia</taxon>
        <taxon>Bacteroidales</taxon>
        <taxon>Bacteroidaceae</taxon>
        <taxon>Bacteroides</taxon>
    </lineage>
</organism>
<accession>A0A840D6B8</accession>